<evidence type="ECO:0000313" key="2">
    <source>
        <dbReference type="Proteomes" id="UP001162992"/>
    </source>
</evidence>
<accession>A0ACC2DBZ6</accession>
<keyword evidence="2" id="KW-1185">Reference proteome</keyword>
<proteinExistence type="predicted"/>
<name>A0ACC2DBZ6_DIPCM</name>
<comment type="caution">
    <text evidence="1">The sequence shown here is derived from an EMBL/GenBank/DDBJ whole genome shotgun (WGS) entry which is preliminary data.</text>
</comment>
<reference evidence="2" key="1">
    <citation type="journal article" date="2024" name="Proc. Natl. Acad. Sci. U.S.A.">
        <title>Extraordinary preservation of gene collinearity over three hundred million years revealed in homosporous lycophytes.</title>
        <authorList>
            <person name="Li C."/>
            <person name="Wickell D."/>
            <person name="Kuo L.Y."/>
            <person name="Chen X."/>
            <person name="Nie B."/>
            <person name="Liao X."/>
            <person name="Peng D."/>
            <person name="Ji J."/>
            <person name="Jenkins J."/>
            <person name="Williams M."/>
            <person name="Shu S."/>
            <person name="Plott C."/>
            <person name="Barry K."/>
            <person name="Rajasekar S."/>
            <person name="Grimwood J."/>
            <person name="Han X."/>
            <person name="Sun S."/>
            <person name="Hou Z."/>
            <person name="He W."/>
            <person name="Dai G."/>
            <person name="Sun C."/>
            <person name="Schmutz J."/>
            <person name="Leebens-Mack J.H."/>
            <person name="Li F.W."/>
            <person name="Wang L."/>
        </authorList>
    </citation>
    <scope>NUCLEOTIDE SEQUENCE [LARGE SCALE GENOMIC DNA]</scope>
    <source>
        <strain evidence="2">cv. PW_Plant_1</strain>
    </source>
</reference>
<dbReference type="EMBL" id="CM055097">
    <property type="protein sequence ID" value="KAJ7551617.1"/>
    <property type="molecule type" value="Genomic_DNA"/>
</dbReference>
<protein>
    <submittedName>
        <fullName evidence="1">Uncharacterized protein</fullName>
    </submittedName>
</protein>
<dbReference type="Proteomes" id="UP001162992">
    <property type="component" value="Chromosome 6"/>
</dbReference>
<gene>
    <name evidence="1" type="ORF">O6H91_06G021800</name>
</gene>
<sequence length="650" mass="68724">MSCLAIALQPVNGPDVLLQTREWFPPARAAYASLSFRATRAAYAAGNHDTSDGSGLGDDALSTASGQVVVGKENRYQVVYRLVNTIYVLGITSTDQDDTVNNIFECAGIVNQAVSVLVAACKGVDVTADKLHRKYTEIYMALDVVLHGISAARLAIILATVHGENLAHIVLSAADAENRARGADSWNQVKSHSLERLSNIEVLSKSTFELPEETIAAGDEVSATLVPLSQPVVTQVVQQPAEQSPTSEDPFAASDALNKPEALVGGFKKNKDSPADVTAALADLAVPVVASKSAESTIVGVEGFEGDYGGLDFGIEEGASGSFGDAFEGLDDAFGGGLDVSEFAATKPEAAVRGLGGLEELEGGGGIKLASSKPQPLTKTDKSVADEILGGIAKGEEKALESKGPVLWLTEEIYAEFKGLALARTGLQGSLQLKTGDPSIVGQSETEFSFVLEGAAGIKRGVLQNSVASSLGQGFFHVRTSPSESPLTVLKYRLQPRFTPIPLRIRLVTKQVGFLLSLMVQYVANPFLPGILKDVTFCVSLPCSPASLKMSPRGLLNRSAKEITWQFPEIESKATPGRLRAQFPLDSNSEASFNQSESKEIAKELNMKVKVEFVCPGQTLSGISLRAATEGGKEFSVGTHIFRAGSYLSS</sequence>
<organism evidence="1 2">
    <name type="scientific">Diphasiastrum complanatum</name>
    <name type="common">Issler's clubmoss</name>
    <name type="synonym">Lycopodium complanatum</name>
    <dbReference type="NCBI Taxonomy" id="34168"/>
    <lineage>
        <taxon>Eukaryota</taxon>
        <taxon>Viridiplantae</taxon>
        <taxon>Streptophyta</taxon>
        <taxon>Embryophyta</taxon>
        <taxon>Tracheophyta</taxon>
        <taxon>Lycopodiopsida</taxon>
        <taxon>Lycopodiales</taxon>
        <taxon>Lycopodiaceae</taxon>
        <taxon>Lycopodioideae</taxon>
        <taxon>Diphasiastrum</taxon>
    </lineage>
</organism>
<evidence type="ECO:0000313" key="1">
    <source>
        <dbReference type="EMBL" id="KAJ7551617.1"/>
    </source>
</evidence>